<proteinExistence type="predicted"/>
<evidence type="ECO:0000256" key="1">
    <source>
        <dbReference type="ARBA" id="ARBA00022679"/>
    </source>
</evidence>
<dbReference type="PANTHER" id="PTHR24348">
    <property type="entry name" value="SERINE/THREONINE-PROTEIN KINASE UNC-51-RELATED"/>
    <property type="match status" value="1"/>
</dbReference>
<accession>A0A5J4RER2</accession>
<dbReference type="GO" id="GO:0010506">
    <property type="term" value="P:regulation of autophagy"/>
    <property type="evidence" value="ECO:0007669"/>
    <property type="project" value="InterPro"/>
</dbReference>
<dbReference type="Gene3D" id="1.10.510.10">
    <property type="entry name" value="Transferase(Phosphotransferase) domain 1"/>
    <property type="match status" value="1"/>
</dbReference>
<dbReference type="GO" id="GO:0005524">
    <property type="term" value="F:ATP binding"/>
    <property type="evidence" value="ECO:0007669"/>
    <property type="project" value="UniProtKB-KW"/>
</dbReference>
<keyword evidence="4" id="KW-0067">ATP-binding</keyword>
<sequence>AGPVDGVQVKIADFGLAKSDFASGSDVTSCGTPMHMAPELLLHGGKGAGPKVDIWGVGIIMYQLITKKPPIQAVSYSDLLTNVKKPVACPPELANDHICWDLLSHLLSVDPN</sequence>
<gene>
    <name evidence="6" type="ORF">EZS28_053393</name>
</gene>
<dbReference type="InterPro" id="IPR045269">
    <property type="entry name" value="Atg1-like"/>
</dbReference>
<evidence type="ECO:0000313" key="7">
    <source>
        <dbReference type="Proteomes" id="UP000324800"/>
    </source>
</evidence>
<dbReference type="GO" id="GO:0000045">
    <property type="term" value="P:autophagosome assembly"/>
    <property type="evidence" value="ECO:0007669"/>
    <property type="project" value="TreeGrafter"/>
</dbReference>
<evidence type="ECO:0000259" key="5">
    <source>
        <dbReference type="PROSITE" id="PS50011"/>
    </source>
</evidence>
<keyword evidence="2" id="KW-0547">Nucleotide-binding</keyword>
<dbReference type="PANTHER" id="PTHR24348:SF22">
    <property type="entry name" value="NON-SPECIFIC SERINE_THREONINE PROTEIN KINASE"/>
    <property type="match status" value="1"/>
</dbReference>
<name>A0A5J4RER2_9EUKA</name>
<dbReference type="PROSITE" id="PS50011">
    <property type="entry name" value="PROTEIN_KINASE_DOM"/>
    <property type="match status" value="1"/>
</dbReference>
<comment type="caution">
    <text evidence="6">The sequence shown here is derived from an EMBL/GenBank/DDBJ whole genome shotgun (WGS) entry which is preliminary data.</text>
</comment>
<keyword evidence="1" id="KW-0808">Transferase</keyword>
<dbReference type="InterPro" id="IPR000719">
    <property type="entry name" value="Prot_kinase_dom"/>
</dbReference>
<dbReference type="OrthoDB" id="346907at2759"/>
<dbReference type="GO" id="GO:0000407">
    <property type="term" value="C:phagophore assembly site"/>
    <property type="evidence" value="ECO:0007669"/>
    <property type="project" value="TreeGrafter"/>
</dbReference>
<dbReference type="GO" id="GO:0005776">
    <property type="term" value="C:autophagosome"/>
    <property type="evidence" value="ECO:0007669"/>
    <property type="project" value="TreeGrafter"/>
</dbReference>
<feature type="non-terminal residue" evidence="6">
    <location>
        <position position="1"/>
    </location>
</feature>
<feature type="domain" description="Protein kinase" evidence="5">
    <location>
        <begin position="1"/>
        <end position="112"/>
    </location>
</feature>
<reference evidence="6 7" key="1">
    <citation type="submission" date="2019-03" db="EMBL/GenBank/DDBJ databases">
        <title>Single cell metagenomics reveals metabolic interactions within the superorganism composed of flagellate Streblomastix strix and complex community of Bacteroidetes bacteria on its surface.</title>
        <authorList>
            <person name="Treitli S.C."/>
            <person name="Kolisko M."/>
            <person name="Husnik F."/>
            <person name="Keeling P."/>
            <person name="Hampl V."/>
        </authorList>
    </citation>
    <scope>NUCLEOTIDE SEQUENCE [LARGE SCALE GENOMIC DNA]</scope>
    <source>
        <strain evidence="6">ST1C</strain>
    </source>
</reference>
<evidence type="ECO:0000256" key="2">
    <source>
        <dbReference type="ARBA" id="ARBA00022741"/>
    </source>
</evidence>
<dbReference type="GO" id="GO:0005829">
    <property type="term" value="C:cytosol"/>
    <property type="evidence" value="ECO:0007669"/>
    <property type="project" value="TreeGrafter"/>
</dbReference>
<evidence type="ECO:0000313" key="6">
    <source>
        <dbReference type="EMBL" id="KAA6331371.1"/>
    </source>
</evidence>
<keyword evidence="3" id="KW-0418">Kinase</keyword>
<dbReference type="EMBL" id="SNRW01042644">
    <property type="protein sequence ID" value="KAA6331371.1"/>
    <property type="molecule type" value="Genomic_DNA"/>
</dbReference>
<dbReference type="GO" id="GO:0016020">
    <property type="term" value="C:membrane"/>
    <property type="evidence" value="ECO:0007669"/>
    <property type="project" value="TreeGrafter"/>
</dbReference>
<evidence type="ECO:0000256" key="4">
    <source>
        <dbReference type="ARBA" id="ARBA00022840"/>
    </source>
</evidence>
<dbReference type="AlphaFoldDB" id="A0A5J4RER2"/>
<evidence type="ECO:0000256" key="3">
    <source>
        <dbReference type="ARBA" id="ARBA00022777"/>
    </source>
</evidence>
<dbReference type="InterPro" id="IPR011009">
    <property type="entry name" value="Kinase-like_dom_sf"/>
</dbReference>
<feature type="non-terminal residue" evidence="6">
    <location>
        <position position="112"/>
    </location>
</feature>
<protein>
    <recommendedName>
        <fullName evidence="5">Protein kinase domain-containing protein</fullName>
    </recommendedName>
</protein>
<dbReference type="Proteomes" id="UP000324800">
    <property type="component" value="Unassembled WGS sequence"/>
</dbReference>
<dbReference type="SUPFAM" id="SSF56112">
    <property type="entry name" value="Protein kinase-like (PK-like)"/>
    <property type="match status" value="1"/>
</dbReference>
<organism evidence="6 7">
    <name type="scientific">Streblomastix strix</name>
    <dbReference type="NCBI Taxonomy" id="222440"/>
    <lineage>
        <taxon>Eukaryota</taxon>
        <taxon>Metamonada</taxon>
        <taxon>Preaxostyla</taxon>
        <taxon>Oxymonadida</taxon>
        <taxon>Streblomastigidae</taxon>
        <taxon>Streblomastix</taxon>
    </lineage>
</organism>
<dbReference type="Pfam" id="PF00069">
    <property type="entry name" value="Pkinase"/>
    <property type="match status" value="1"/>
</dbReference>
<dbReference type="GO" id="GO:0004674">
    <property type="term" value="F:protein serine/threonine kinase activity"/>
    <property type="evidence" value="ECO:0007669"/>
    <property type="project" value="InterPro"/>
</dbReference>